<proteinExistence type="predicted"/>
<reference evidence="2" key="2">
    <citation type="submission" date="2010-04" db="EMBL/GenBank/DDBJ databases">
        <authorList>
            <person name="Buell R."/>
            <person name="Hamilton J."/>
            <person name="Hostetler J."/>
        </authorList>
    </citation>
    <scope>NUCLEOTIDE SEQUENCE [LARGE SCALE GENOMIC DNA]</scope>
    <source>
        <strain evidence="2">DAOM:BR144</strain>
    </source>
</reference>
<dbReference type="InParanoid" id="K3X1W6"/>
<dbReference type="SUPFAM" id="SSF56112">
    <property type="entry name" value="Protein kinase-like (PK-like)"/>
    <property type="match status" value="1"/>
</dbReference>
<protein>
    <recommendedName>
        <fullName evidence="3">Protein kinase domain-containing protein</fullName>
    </recommendedName>
</protein>
<reference evidence="2" key="1">
    <citation type="journal article" date="2010" name="Genome Biol.">
        <title>Genome sequence of the necrotrophic plant pathogen Pythium ultimum reveals original pathogenicity mechanisms and effector repertoire.</title>
        <authorList>
            <person name="Levesque C.A."/>
            <person name="Brouwer H."/>
            <person name="Cano L."/>
            <person name="Hamilton J.P."/>
            <person name="Holt C."/>
            <person name="Huitema E."/>
            <person name="Raffaele S."/>
            <person name="Robideau G.P."/>
            <person name="Thines M."/>
            <person name="Win J."/>
            <person name="Zerillo M.M."/>
            <person name="Beakes G.W."/>
            <person name="Boore J.L."/>
            <person name="Busam D."/>
            <person name="Dumas B."/>
            <person name="Ferriera S."/>
            <person name="Fuerstenberg S.I."/>
            <person name="Gachon C.M."/>
            <person name="Gaulin E."/>
            <person name="Govers F."/>
            <person name="Grenville-Briggs L."/>
            <person name="Horner N."/>
            <person name="Hostetler J."/>
            <person name="Jiang R.H."/>
            <person name="Johnson J."/>
            <person name="Krajaejun T."/>
            <person name="Lin H."/>
            <person name="Meijer H.J."/>
            <person name="Moore B."/>
            <person name="Morris P."/>
            <person name="Phuntmart V."/>
            <person name="Puiu D."/>
            <person name="Shetty J."/>
            <person name="Stajich J.E."/>
            <person name="Tripathy S."/>
            <person name="Wawra S."/>
            <person name="van West P."/>
            <person name="Whitty B.R."/>
            <person name="Coutinho P.M."/>
            <person name="Henrissat B."/>
            <person name="Martin F."/>
            <person name="Thomas P.D."/>
            <person name="Tyler B.M."/>
            <person name="De Vries R.P."/>
            <person name="Kamoun S."/>
            <person name="Yandell M."/>
            <person name="Tisserat N."/>
            <person name="Buell C.R."/>
        </authorList>
    </citation>
    <scope>NUCLEOTIDE SEQUENCE</scope>
    <source>
        <strain evidence="2">DAOM:BR144</strain>
    </source>
</reference>
<sequence>MCILEVVTGDILWRANNVQATVWYRALNLGQIPSRPDGMSRKQWDLIVQMTAHNPQERVEISMIWRQQTPKVVV</sequence>
<accession>K3X1W6</accession>
<keyword evidence="2" id="KW-1185">Reference proteome</keyword>
<dbReference type="VEuPathDB" id="FungiDB:PYU1_G011190"/>
<evidence type="ECO:0000313" key="2">
    <source>
        <dbReference type="Proteomes" id="UP000019132"/>
    </source>
</evidence>
<dbReference type="InterPro" id="IPR011009">
    <property type="entry name" value="Kinase-like_dom_sf"/>
</dbReference>
<dbReference type="EMBL" id="GL376606">
    <property type="status" value="NOT_ANNOTATED_CDS"/>
    <property type="molecule type" value="Genomic_DNA"/>
</dbReference>
<evidence type="ECO:0008006" key="3">
    <source>
        <dbReference type="Google" id="ProtNLM"/>
    </source>
</evidence>
<reference evidence="1" key="3">
    <citation type="submission" date="2015-02" db="UniProtKB">
        <authorList>
            <consortium name="EnsemblProtists"/>
        </authorList>
    </citation>
    <scope>IDENTIFICATION</scope>
    <source>
        <strain evidence="1">DAOM BR144</strain>
    </source>
</reference>
<dbReference type="Gene3D" id="1.10.510.10">
    <property type="entry name" value="Transferase(Phosphotransferase) domain 1"/>
    <property type="match status" value="1"/>
</dbReference>
<organism evidence="1 2">
    <name type="scientific">Globisporangium ultimum (strain ATCC 200006 / CBS 805.95 / DAOM BR144)</name>
    <name type="common">Pythium ultimum</name>
    <dbReference type="NCBI Taxonomy" id="431595"/>
    <lineage>
        <taxon>Eukaryota</taxon>
        <taxon>Sar</taxon>
        <taxon>Stramenopiles</taxon>
        <taxon>Oomycota</taxon>
        <taxon>Peronosporomycetes</taxon>
        <taxon>Pythiales</taxon>
        <taxon>Pythiaceae</taxon>
        <taxon>Globisporangium</taxon>
    </lineage>
</organism>
<dbReference type="EnsemblProtists" id="PYU1_T011215">
    <property type="protein sequence ID" value="PYU1_T011215"/>
    <property type="gene ID" value="PYU1_G011190"/>
</dbReference>
<name>K3X1W6_GLOUD</name>
<dbReference type="Proteomes" id="UP000019132">
    <property type="component" value="Unassembled WGS sequence"/>
</dbReference>
<evidence type="ECO:0000313" key="1">
    <source>
        <dbReference type="EnsemblProtists" id="PYU1_T011215"/>
    </source>
</evidence>
<dbReference type="AlphaFoldDB" id="K3X1W6"/>
<dbReference type="HOGENOM" id="CLU_145171_2_0_1"/>